<dbReference type="EMBL" id="AHMM02000017">
    <property type="protein sequence ID" value="EQA36763.1"/>
    <property type="molecule type" value="Genomic_DNA"/>
</dbReference>
<protein>
    <submittedName>
        <fullName evidence="2">Uncharacterized protein</fullName>
    </submittedName>
</protein>
<accession>V6HCU5</accession>
<reference evidence="2 3" key="1">
    <citation type="submission" date="2013-05" db="EMBL/GenBank/DDBJ databases">
        <authorList>
            <person name="Harkins D.M."/>
            <person name="Durkin A.S."/>
            <person name="Brinkac L.M."/>
            <person name="Haft D.H."/>
            <person name="Selengut J.D."/>
            <person name="Sanka R."/>
            <person name="DePew J."/>
            <person name="Purushe J."/>
            <person name="Hartskeerl R.A."/>
            <person name="Ahmed A."/>
            <person name="van der Linden H."/>
            <person name="Goris M.G.A."/>
            <person name="Vinetz J.M."/>
            <person name="Sutton G.G."/>
            <person name="Nierman W.C."/>
            <person name="Fouts D.E."/>
        </authorList>
    </citation>
    <scope>NUCLEOTIDE SEQUENCE [LARGE SCALE GENOMIC DNA]</scope>
    <source>
        <strain evidence="2 3">10</strain>
    </source>
</reference>
<organism evidence="2 3">
    <name type="scientific">Leptospira inadai serovar Lyme str. 10</name>
    <dbReference type="NCBI Taxonomy" id="1049790"/>
    <lineage>
        <taxon>Bacteria</taxon>
        <taxon>Pseudomonadati</taxon>
        <taxon>Spirochaetota</taxon>
        <taxon>Spirochaetia</taxon>
        <taxon>Leptospirales</taxon>
        <taxon>Leptospiraceae</taxon>
        <taxon>Leptospira</taxon>
    </lineage>
</organism>
<dbReference type="Proteomes" id="UP000018719">
    <property type="component" value="Unassembled WGS sequence"/>
</dbReference>
<comment type="caution">
    <text evidence="2">The sequence shown here is derived from an EMBL/GenBank/DDBJ whole genome shotgun (WGS) entry which is preliminary data.</text>
</comment>
<feature type="region of interest" description="Disordered" evidence="1">
    <location>
        <begin position="1"/>
        <end position="41"/>
    </location>
</feature>
<evidence type="ECO:0000256" key="1">
    <source>
        <dbReference type="SAM" id="MobiDB-lite"/>
    </source>
</evidence>
<gene>
    <name evidence="2" type="ORF">LEP1GSC047_2767</name>
</gene>
<evidence type="ECO:0000313" key="2">
    <source>
        <dbReference type="EMBL" id="EQA36763.1"/>
    </source>
</evidence>
<sequence length="41" mass="4646">MHRVTRTPDTSFYNETGRSIEFAESGKRESGSNPSDSNFIH</sequence>
<dbReference type="AlphaFoldDB" id="V6HCU5"/>
<proteinExistence type="predicted"/>
<feature type="compositionally biased region" description="Polar residues" evidence="1">
    <location>
        <begin position="7"/>
        <end position="17"/>
    </location>
</feature>
<evidence type="ECO:0000313" key="3">
    <source>
        <dbReference type="Proteomes" id="UP000018719"/>
    </source>
</evidence>
<feature type="compositionally biased region" description="Polar residues" evidence="1">
    <location>
        <begin position="31"/>
        <end position="41"/>
    </location>
</feature>
<name>V6HCU5_9LEPT</name>